<dbReference type="SMART" id="SM00530">
    <property type="entry name" value="HTH_XRE"/>
    <property type="match status" value="1"/>
</dbReference>
<evidence type="ECO:0000313" key="3">
    <source>
        <dbReference type="EMBL" id="MFD1164068.1"/>
    </source>
</evidence>
<dbReference type="InterPro" id="IPR050807">
    <property type="entry name" value="TransReg_Diox_bact_type"/>
</dbReference>
<name>A0ABW3RGP1_9SPHI</name>
<reference evidence="4" key="1">
    <citation type="journal article" date="2019" name="Int. J. Syst. Evol. Microbiol.">
        <title>The Global Catalogue of Microorganisms (GCM) 10K type strain sequencing project: providing services to taxonomists for standard genome sequencing and annotation.</title>
        <authorList>
            <consortium name="The Broad Institute Genomics Platform"/>
            <consortium name="The Broad Institute Genome Sequencing Center for Infectious Disease"/>
            <person name="Wu L."/>
            <person name="Ma J."/>
        </authorList>
    </citation>
    <scope>NUCLEOTIDE SEQUENCE [LARGE SCALE GENOMIC DNA]</scope>
    <source>
        <strain evidence="4">CCUG 52468</strain>
    </source>
</reference>
<evidence type="ECO:0000259" key="2">
    <source>
        <dbReference type="PROSITE" id="PS50943"/>
    </source>
</evidence>
<keyword evidence="4" id="KW-1185">Reference proteome</keyword>
<dbReference type="Gene3D" id="1.10.260.40">
    <property type="entry name" value="lambda repressor-like DNA-binding domains"/>
    <property type="match status" value="1"/>
</dbReference>
<accession>A0ABW3RGP1</accession>
<feature type="domain" description="HTH cro/C1-type" evidence="2">
    <location>
        <begin position="13"/>
        <end position="57"/>
    </location>
</feature>
<comment type="caution">
    <text evidence="3">The sequence shown here is derived from an EMBL/GenBank/DDBJ whole genome shotgun (WGS) entry which is preliminary data.</text>
</comment>
<protein>
    <submittedName>
        <fullName evidence="3">Helix-turn-helix domain-containing protein</fullName>
    </submittedName>
</protein>
<dbReference type="PANTHER" id="PTHR46797">
    <property type="entry name" value="HTH-TYPE TRANSCRIPTIONAL REGULATOR"/>
    <property type="match status" value="1"/>
</dbReference>
<gene>
    <name evidence="3" type="ORF">ACFQ2C_00460</name>
</gene>
<sequence>MSNNRVMELSQKIALLRKQKGLTQEQLAERAGVTVRTIQRIESGETIPRAYTLQNLAWTIALENFICNLIRGHLIPSCIMEK</sequence>
<dbReference type="CDD" id="cd00093">
    <property type="entry name" value="HTH_XRE"/>
    <property type="match status" value="1"/>
</dbReference>
<keyword evidence="1" id="KW-0238">DNA-binding</keyword>
<evidence type="ECO:0000256" key="1">
    <source>
        <dbReference type="ARBA" id="ARBA00023125"/>
    </source>
</evidence>
<dbReference type="EMBL" id="JBHTKY010000001">
    <property type="protein sequence ID" value="MFD1164068.1"/>
    <property type="molecule type" value="Genomic_DNA"/>
</dbReference>
<dbReference type="SUPFAM" id="SSF47413">
    <property type="entry name" value="lambda repressor-like DNA-binding domains"/>
    <property type="match status" value="1"/>
</dbReference>
<dbReference type="RefSeq" id="WP_380894368.1">
    <property type="nucleotide sequence ID" value="NZ_JBHTKY010000001.1"/>
</dbReference>
<dbReference type="PANTHER" id="PTHR46797:SF1">
    <property type="entry name" value="METHYLPHOSPHONATE SYNTHASE"/>
    <property type="match status" value="1"/>
</dbReference>
<dbReference type="Proteomes" id="UP001597205">
    <property type="component" value="Unassembled WGS sequence"/>
</dbReference>
<dbReference type="PROSITE" id="PS50943">
    <property type="entry name" value="HTH_CROC1"/>
    <property type="match status" value="1"/>
</dbReference>
<evidence type="ECO:0000313" key="4">
    <source>
        <dbReference type="Proteomes" id="UP001597205"/>
    </source>
</evidence>
<organism evidence="3 4">
    <name type="scientific">Sphingobacterium daejeonense</name>
    <dbReference type="NCBI Taxonomy" id="371142"/>
    <lineage>
        <taxon>Bacteria</taxon>
        <taxon>Pseudomonadati</taxon>
        <taxon>Bacteroidota</taxon>
        <taxon>Sphingobacteriia</taxon>
        <taxon>Sphingobacteriales</taxon>
        <taxon>Sphingobacteriaceae</taxon>
        <taxon>Sphingobacterium</taxon>
    </lineage>
</organism>
<dbReference type="InterPro" id="IPR001387">
    <property type="entry name" value="Cro/C1-type_HTH"/>
</dbReference>
<proteinExistence type="predicted"/>
<dbReference type="InterPro" id="IPR010982">
    <property type="entry name" value="Lambda_DNA-bd_dom_sf"/>
</dbReference>
<dbReference type="Pfam" id="PF01381">
    <property type="entry name" value="HTH_3"/>
    <property type="match status" value="1"/>
</dbReference>